<proteinExistence type="predicted"/>
<name>A0A1E3W4V0_9HYPH</name>
<protein>
    <submittedName>
        <fullName evidence="1">Uncharacterized protein</fullName>
    </submittedName>
</protein>
<organism evidence="1 2">
    <name type="scientific">Methyloceanibacter methanicus</name>
    <dbReference type="NCBI Taxonomy" id="1774968"/>
    <lineage>
        <taxon>Bacteria</taxon>
        <taxon>Pseudomonadati</taxon>
        <taxon>Pseudomonadota</taxon>
        <taxon>Alphaproteobacteria</taxon>
        <taxon>Hyphomicrobiales</taxon>
        <taxon>Hyphomicrobiaceae</taxon>
        <taxon>Methyloceanibacter</taxon>
    </lineage>
</organism>
<dbReference type="EMBL" id="LPWG01000003">
    <property type="protein sequence ID" value="ODS00848.1"/>
    <property type="molecule type" value="Genomic_DNA"/>
</dbReference>
<keyword evidence="2" id="KW-1185">Reference proteome</keyword>
<dbReference type="STRING" id="1774968.AUC68_12925"/>
<evidence type="ECO:0000313" key="1">
    <source>
        <dbReference type="EMBL" id="ODS00848.1"/>
    </source>
</evidence>
<dbReference type="Proteomes" id="UP000094501">
    <property type="component" value="Unassembled WGS sequence"/>
</dbReference>
<accession>A0A1E3W4V0</accession>
<comment type="caution">
    <text evidence="1">The sequence shown here is derived from an EMBL/GenBank/DDBJ whole genome shotgun (WGS) entry which is preliminary data.</text>
</comment>
<gene>
    <name evidence="1" type="ORF">AUC68_12925</name>
</gene>
<reference evidence="1 2" key="1">
    <citation type="journal article" date="2016" name="Environ. Microbiol.">
        <title>New Methyloceanibacter diversity from North Sea sediments includes methanotroph containing solely the soluble methane monooxygenase.</title>
        <authorList>
            <person name="Vekeman B."/>
            <person name="Kerckhof F.M."/>
            <person name="Cremers G."/>
            <person name="de Vos P."/>
            <person name="Vandamme P."/>
            <person name="Boon N."/>
            <person name="Op den Camp H.J."/>
            <person name="Heylen K."/>
        </authorList>
    </citation>
    <scope>NUCLEOTIDE SEQUENCE [LARGE SCALE GENOMIC DNA]</scope>
    <source>
        <strain evidence="1 2">R-67174</strain>
    </source>
</reference>
<sequence>MDFADVVKLDEGSTLQVIPAGNPTANEGYYEPDKFMRVFEALTQTYDCVVLHADMAAIESLMPALKFELPVAVAVLPSRATPEDERDSLATVQRLGCPIVIYGKGGKQKQRRFSLFGRKVAV</sequence>
<dbReference type="AlphaFoldDB" id="A0A1E3W4V0"/>
<evidence type="ECO:0000313" key="2">
    <source>
        <dbReference type="Proteomes" id="UP000094501"/>
    </source>
</evidence>